<keyword evidence="2" id="KW-0732">Signal</keyword>
<feature type="region of interest" description="Disordered" evidence="1">
    <location>
        <begin position="112"/>
        <end position="148"/>
    </location>
</feature>
<sequence>MASTYRHFRMIGMTLLAIATAVAQAQPPDNRPGPRGGPPATRGADMITSEERAAFCTRMRESRTPEEREAIMRGMHELMQSRARERGVPPPQGQGYGPRGLDQGMGCGPMMEGGPRGPARSGAPPAAAGAGSGAAAIPPTAGGVASPRERQVDGLVYLSGGIGTDEAAAMRSAADRYSLRLTFSGRGANTWPMSNRASTAPTASRYSRRSRTALSCLCDCLPAATGSWPRGRERRGRRR</sequence>
<evidence type="ECO:0000256" key="2">
    <source>
        <dbReference type="SAM" id="SignalP"/>
    </source>
</evidence>
<evidence type="ECO:0000313" key="3">
    <source>
        <dbReference type="EMBL" id="CAG9166590.1"/>
    </source>
</evidence>
<proteinExistence type="predicted"/>
<protein>
    <submittedName>
        <fullName evidence="3">Uncharacterized protein</fullName>
    </submittedName>
</protein>
<feature type="signal peptide" evidence="2">
    <location>
        <begin position="1"/>
        <end position="25"/>
    </location>
</feature>
<feature type="region of interest" description="Disordered" evidence="1">
    <location>
        <begin position="24"/>
        <end position="48"/>
    </location>
</feature>
<name>A0ABM8WGV5_9BURK</name>
<comment type="caution">
    <text evidence="3">The sequence shown here is derived from an EMBL/GenBank/DDBJ whole genome shotgun (WGS) entry which is preliminary data.</text>
</comment>
<dbReference type="Proteomes" id="UP000721236">
    <property type="component" value="Unassembled WGS sequence"/>
</dbReference>
<keyword evidence="4" id="KW-1185">Reference proteome</keyword>
<feature type="chain" id="PRO_5046568733" evidence="2">
    <location>
        <begin position="26"/>
        <end position="239"/>
    </location>
</feature>
<feature type="compositionally biased region" description="Low complexity" evidence="1">
    <location>
        <begin position="112"/>
        <end position="143"/>
    </location>
</feature>
<evidence type="ECO:0000256" key="1">
    <source>
        <dbReference type="SAM" id="MobiDB-lite"/>
    </source>
</evidence>
<reference evidence="3 4" key="1">
    <citation type="submission" date="2021-08" db="EMBL/GenBank/DDBJ databases">
        <authorList>
            <person name="Peeters C."/>
        </authorList>
    </citation>
    <scope>NUCLEOTIDE SEQUENCE [LARGE SCALE GENOMIC DNA]</scope>
    <source>
        <strain evidence="3 4">LMG 21510</strain>
    </source>
</reference>
<accession>A0ABM8WGV5</accession>
<evidence type="ECO:0000313" key="4">
    <source>
        <dbReference type="Proteomes" id="UP000721236"/>
    </source>
</evidence>
<organism evidence="3 4">
    <name type="scientific">Cupriavidus respiraculi</name>
    <dbReference type="NCBI Taxonomy" id="195930"/>
    <lineage>
        <taxon>Bacteria</taxon>
        <taxon>Pseudomonadati</taxon>
        <taxon>Pseudomonadota</taxon>
        <taxon>Betaproteobacteria</taxon>
        <taxon>Burkholderiales</taxon>
        <taxon>Burkholderiaceae</taxon>
        <taxon>Cupriavidus</taxon>
    </lineage>
</organism>
<dbReference type="EMBL" id="CAJZAH010000001">
    <property type="protein sequence ID" value="CAG9166590.1"/>
    <property type="molecule type" value="Genomic_DNA"/>
</dbReference>
<gene>
    <name evidence="3" type="ORF">LMG21510_00445</name>
</gene>